<feature type="domain" description="Secretin/TonB short N-terminal" evidence="5">
    <location>
        <begin position="213"/>
        <end position="264"/>
    </location>
</feature>
<accession>A0A2T5HYK3</accession>
<dbReference type="GO" id="GO:0019867">
    <property type="term" value="C:outer membrane"/>
    <property type="evidence" value="ECO:0007669"/>
    <property type="project" value="InterPro"/>
</dbReference>
<evidence type="ECO:0000313" key="7">
    <source>
        <dbReference type="Proteomes" id="UP000244128"/>
    </source>
</evidence>
<dbReference type="Proteomes" id="UP000244128">
    <property type="component" value="Unassembled WGS sequence"/>
</dbReference>
<evidence type="ECO:0000259" key="5">
    <source>
        <dbReference type="SMART" id="SM00965"/>
    </source>
</evidence>
<keyword evidence="1" id="KW-0813">Transport</keyword>
<dbReference type="AlphaFoldDB" id="A0A2T5HYK3"/>
<gene>
    <name evidence="6" type="ORF">C8R26_11563</name>
</gene>
<keyword evidence="3" id="KW-0998">Cell outer membrane</keyword>
<sequence>MKSWRIIVLIILLVSIAGCAINNRTFGTRNIAFDDGQKLITQGQFESGLAKLEQARREEPENKDIQTVVLRLREEVTGKLMFEAENLRYAGELDRATQAFQRILSLFPFNERAKEGLESIALDRQHIAKVDTAKELLRNGETAKAETLVRAVLQENPQQSHARQLISEINLNLSRPEVTHLALESAFKKTVTMEFKDTDLKSVFELMSRTAGINFVFDKDIRQDTKISIFVRSNTIEDILKLILTTNQLAYKVLNNNSLLLYPNTPAKQKDYQELVVRSFQIAHTDVKQMVAMVRGIVKAKDIYVNEQLNLFIMRDTLEAIRLTERLISLNDYAEPEVMLEVTILDVTRTNTFLLGPNFPQSLQYSWAGAASLTPAGALISQFGFEGLKSFGMASQAKIDFLQNFSAGDILANPRIRVNNKEKAKIHVGTKEPFFTANVQPGVAGGVVTSTPTFIDLGVKLDVEPRIGLNDDVTLKVTLEVSSLLGTIANAQGATAPRVGTRNAETLLTLKDGETQVIAGLLDNRERKSAKGLAGLINIPGLDRLTSNQDIERTKNEVILLITPRIVRNIPRPTNLESEYHFGTASEAGKLPVTIERTAAKSLSVAPAGSGRGVAAALQDAFSPPAEGQEPPPNPFASVAASASGVPSLTLQSPTNVGLGKEFSVSVRLVGAKATVNSDLVLNYEASSLEALDGGDKSGTRVIKLGKDQPSGLAAQLRFKVIAANPGTTEINIQNVNAEDMENGQAVEVTPPPPVSVNIK</sequence>
<dbReference type="PROSITE" id="PS51257">
    <property type="entry name" value="PROKAR_LIPOPROTEIN"/>
    <property type="match status" value="1"/>
</dbReference>
<dbReference type="InterPro" id="IPR038591">
    <property type="entry name" value="NolW-like_sf"/>
</dbReference>
<keyword evidence="2" id="KW-0472">Membrane</keyword>
<comment type="caution">
    <text evidence="6">The sequence shown here is derived from an EMBL/GenBank/DDBJ whole genome shotgun (WGS) entry which is preliminary data.</text>
</comment>
<name>A0A2T5HYK3_9PROT</name>
<evidence type="ECO:0000256" key="3">
    <source>
        <dbReference type="ARBA" id="ARBA00023237"/>
    </source>
</evidence>
<comment type="similarity">
    <text evidence="4">Belongs to the bacterial secretin family.</text>
</comment>
<dbReference type="RefSeq" id="WP_107803595.1">
    <property type="nucleotide sequence ID" value="NZ_QAOI01000015.1"/>
</dbReference>
<evidence type="ECO:0000256" key="4">
    <source>
        <dbReference type="RuleBase" id="RU004003"/>
    </source>
</evidence>
<dbReference type="InterPro" id="IPR050810">
    <property type="entry name" value="Bact_Secretion_Sys_Channel"/>
</dbReference>
<dbReference type="Pfam" id="PF07660">
    <property type="entry name" value="STN"/>
    <property type="match status" value="1"/>
</dbReference>
<dbReference type="SUPFAM" id="SSF49384">
    <property type="entry name" value="Carbohydrate-binding domain"/>
    <property type="match status" value="1"/>
</dbReference>
<dbReference type="Pfam" id="PF00263">
    <property type="entry name" value="Secretin"/>
    <property type="match status" value="1"/>
</dbReference>
<protein>
    <submittedName>
        <fullName evidence="6">General secretion pathway protein D</fullName>
    </submittedName>
</protein>
<evidence type="ECO:0000256" key="2">
    <source>
        <dbReference type="ARBA" id="ARBA00023136"/>
    </source>
</evidence>
<dbReference type="GO" id="GO:0030246">
    <property type="term" value="F:carbohydrate binding"/>
    <property type="evidence" value="ECO:0007669"/>
    <property type="project" value="InterPro"/>
</dbReference>
<dbReference type="PRINTS" id="PR01032">
    <property type="entry name" value="PHAGEIV"/>
</dbReference>
<dbReference type="GO" id="GO:0015627">
    <property type="term" value="C:type II protein secretion system complex"/>
    <property type="evidence" value="ECO:0007669"/>
    <property type="project" value="TreeGrafter"/>
</dbReference>
<reference evidence="6 7" key="1">
    <citation type="submission" date="2018-04" db="EMBL/GenBank/DDBJ databases">
        <title>Active sludge and wastewater microbial communities from Klosterneuburg, Austria.</title>
        <authorList>
            <person name="Wagner M."/>
        </authorList>
    </citation>
    <scope>NUCLEOTIDE SEQUENCE [LARGE SCALE GENOMIC DNA]</scope>
    <source>
        <strain evidence="6 7">Nm49</strain>
    </source>
</reference>
<evidence type="ECO:0000256" key="1">
    <source>
        <dbReference type="ARBA" id="ARBA00022448"/>
    </source>
</evidence>
<dbReference type="InterPro" id="IPR008965">
    <property type="entry name" value="CBM2/CBM3_carb-bd_dom_sf"/>
</dbReference>
<dbReference type="Gene3D" id="1.25.40.10">
    <property type="entry name" value="Tetratricopeptide repeat domain"/>
    <property type="match status" value="1"/>
</dbReference>
<dbReference type="EMBL" id="QAOI01000015">
    <property type="protein sequence ID" value="PTQ76664.1"/>
    <property type="molecule type" value="Genomic_DNA"/>
</dbReference>
<organism evidence="6 7">
    <name type="scientific">Nitrosomonas oligotropha</name>
    <dbReference type="NCBI Taxonomy" id="42354"/>
    <lineage>
        <taxon>Bacteria</taxon>
        <taxon>Pseudomonadati</taxon>
        <taxon>Pseudomonadota</taxon>
        <taxon>Betaproteobacteria</taxon>
        <taxon>Nitrosomonadales</taxon>
        <taxon>Nitrosomonadaceae</taxon>
        <taxon>Nitrosomonas</taxon>
    </lineage>
</organism>
<dbReference type="InterPro" id="IPR004846">
    <property type="entry name" value="T2SS/T3SS_dom"/>
</dbReference>
<dbReference type="Gene3D" id="3.30.1370.120">
    <property type="match status" value="1"/>
</dbReference>
<dbReference type="PANTHER" id="PTHR30332:SF17">
    <property type="entry name" value="TYPE IV PILIATION SYSTEM PROTEIN DR_0774-RELATED"/>
    <property type="match status" value="1"/>
</dbReference>
<proteinExistence type="inferred from homology"/>
<dbReference type="InterPro" id="IPR011662">
    <property type="entry name" value="Secretin/TonB_short_N"/>
</dbReference>
<dbReference type="PANTHER" id="PTHR30332">
    <property type="entry name" value="PROBABLE GENERAL SECRETION PATHWAY PROTEIN D"/>
    <property type="match status" value="1"/>
</dbReference>
<dbReference type="InterPro" id="IPR011990">
    <property type="entry name" value="TPR-like_helical_dom_sf"/>
</dbReference>
<dbReference type="GO" id="GO:0009306">
    <property type="term" value="P:protein secretion"/>
    <property type="evidence" value="ECO:0007669"/>
    <property type="project" value="InterPro"/>
</dbReference>
<dbReference type="SUPFAM" id="SSF48452">
    <property type="entry name" value="TPR-like"/>
    <property type="match status" value="1"/>
</dbReference>
<dbReference type="SMART" id="SM00965">
    <property type="entry name" value="STN"/>
    <property type="match status" value="1"/>
</dbReference>
<evidence type="ECO:0000313" key="6">
    <source>
        <dbReference type="EMBL" id="PTQ76664.1"/>
    </source>
</evidence>